<evidence type="ECO:0000313" key="1">
    <source>
        <dbReference type="EMBL" id="SEG54602.1"/>
    </source>
</evidence>
<protein>
    <submittedName>
        <fullName evidence="1">Uncharacterized conserved protein YecE, DUF72 family</fullName>
    </submittedName>
</protein>
<sequence>MSDPDYYIGLPQWNHPAWHEHLLASDDSNPLKGYAGSFNSVEGNTTFYGLPSTDAVTRWRHETGRDFRFCFKFPSELSHQNGLAHSDEILLAFIRRLSLLEERLGMLWLQLSAAFGPAQLEQLAQFLMQLPAGFRYAVEVRHPAFFERGDADKRLTDLLAQAGVNRLSFDTRVLFRHPADDRLTREALKAKPRLPLRPVATAGNPMLRFIAPLDMSLAEEALDYWAGRAAKWIGEGRTPWLFFHTPDNAQAPLLAQRFAEKMSAFRGFKPWPEVSLAQGGLF</sequence>
<dbReference type="InterPro" id="IPR036520">
    <property type="entry name" value="UPF0759_sf"/>
</dbReference>
<dbReference type="AlphaFoldDB" id="A0A1H6B1X2"/>
<keyword evidence="2" id="KW-1185">Reference proteome</keyword>
<dbReference type="OrthoDB" id="9780310at2"/>
<dbReference type="InterPro" id="IPR002763">
    <property type="entry name" value="DUF72"/>
</dbReference>
<proteinExistence type="predicted"/>
<dbReference type="RefSeq" id="WP_104003430.1">
    <property type="nucleotide sequence ID" value="NZ_FNVQ01000002.1"/>
</dbReference>
<organism evidence="1 2">
    <name type="scientific">Marinobacterium lutimaris</name>
    <dbReference type="NCBI Taxonomy" id="568106"/>
    <lineage>
        <taxon>Bacteria</taxon>
        <taxon>Pseudomonadati</taxon>
        <taxon>Pseudomonadota</taxon>
        <taxon>Gammaproteobacteria</taxon>
        <taxon>Oceanospirillales</taxon>
        <taxon>Oceanospirillaceae</taxon>
        <taxon>Marinobacterium</taxon>
    </lineage>
</organism>
<dbReference type="PANTHER" id="PTHR30348:SF9">
    <property type="entry name" value="UPF0759 PROTEIN YECE"/>
    <property type="match status" value="1"/>
</dbReference>
<dbReference type="SUPFAM" id="SSF117396">
    <property type="entry name" value="TM1631-like"/>
    <property type="match status" value="1"/>
</dbReference>
<reference evidence="1 2" key="1">
    <citation type="submission" date="2016-10" db="EMBL/GenBank/DDBJ databases">
        <authorList>
            <person name="de Groot N.N."/>
        </authorList>
    </citation>
    <scope>NUCLEOTIDE SEQUENCE [LARGE SCALE GENOMIC DNA]</scope>
    <source>
        <strain evidence="1 2">DSM 22012</strain>
    </source>
</reference>
<evidence type="ECO:0000313" key="2">
    <source>
        <dbReference type="Proteomes" id="UP000236745"/>
    </source>
</evidence>
<accession>A0A1H6B1X2</accession>
<dbReference type="PANTHER" id="PTHR30348">
    <property type="entry name" value="UNCHARACTERIZED PROTEIN YECE"/>
    <property type="match status" value="1"/>
</dbReference>
<name>A0A1H6B1X2_9GAMM</name>
<dbReference type="EMBL" id="FNVQ01000002">
    <property type="protein sequence ID" value="SEG54602.1"/>
    <property type="molecule type" value="Genomic_DNA"/>
</dbReference>
<gene>
    <name evidence="1" type="ORF">SAMN05444390_102334</name>
</gene>
<dbReference type="Gene3D" id="3.20.20.410">
    <property type="entry name" value="Protein of unknown function UPF0759"/>
    <property type="match status" value="1"/>
</dbReference>
<dbReference type="Proteomes" id="UP000236745">
    <property type="component" value="Unassembled WGS sequence"/>
</dbReference>
<dbReference type="Pfam" id="PF01904">
    <property type="entry name" value="DUF72"/>
    <property type="match status" value="1"/>
</dbReference>